<dbReference type="AlphaFoldDB" id="A0A517NN31"/>
<sequence>MLVSSKELTSIFLYYNLVLRYPAQDSQHKLAHLKKSAANRCTEILFTGLPYPPITPT</sequence>
<name>A0A517NN31_9BACT</name>
<reference evidence="1 2" key="1">
    <citation type="submission" date="2019-02" db="EMBL/GenBank/DDBJ databases">
        <title>Deep-cultivation of Planctomycetes and their phenomic and genomic characterization uncovers novel biology.</title>
        <authorList>
            <person name="Wiegand S."/>
            <person name="Jogler M."/>
            <person name="Boedeker C."/>
            <person name="Pinto D."/>
            <person name="Vollmers J."/>
            <person name="Rivas-Marin E."/>
            <person name="Kohn T."/>
            <person name="Peeters S.H."/>
            <person name="Heuer A."/>
            <person name="Rast P."/>
            <person name="Oberbeckmann S."/>
            <person name="Bunk B."/>
            <person name="Jeske O."/>
            <person name="Meyerdierks A."/>
            <person name="Storesund J.E."/>
            <person name="Kallscheuer N."/>
            <person name="Luecker S."/>
            <person name="Lage O.M."/>
            <person name="Pohl T."/>
            <person name="Merkel B.J."/>
            <person name="Hornburger P."/>
            <person name="Mueller R.-W."/>
            <person name="Bruemmer F."/>
            <person name="Labrenz M."/>
            <person name="Spormann A.M."/>
            <person name="Op den Camp H."/>
            <person name="Overmann J."/>
            <person name="Amann R."/>
            <person name="Jetten M.S.M."/>
            <person name="Mascher T."/>
            <person name="Medema M.H."/>
            <person name="Devos D.P."/>
            <person name="Kaster A.-K."/>
            <person name="Ovreas L."/>
            <person name="Rohde M."/>
            <person name="Galperin M.Y."/>
            <person name="Jogler C."/>
        </authorList>
    </citation>
    <scope>NUCLEOTIDE SEQUENCE [LARGE SCALE GENOMIC DNA]</scope>
    <source>
        <strain evidence="1 2">K23_9</strain>
    </source>
</reference>
<dbReference type="EMBL" id="CP036526">
    <property type="protein sequence ID" value="QDT08524.1"/>
    <property type="molecule type" value="Genomic_DNA"/>
</dbReference>
<evidence type="ECO:0000313" key="2">
    <source>
        <dbReference type="Proteomes" id="UP000319817"/>
    </source>
</evidence>
<organism evidence="1 2">
    <name type="scientific">Stieleria marina</name>
    <dbReference type="NCBI Taxonomy" id="1930275"/>
    <lineage>
        <taxon>Bacteria</taxon>
        <taxon>Pseudomonadati</taxon>
        <taxon>Planctomycetota</taxon>
        <taxon>Planctomycetia</taxon>
        <taxon>Pirellulales</taxon>
        <taxon>Pirellulaceae</taxon>
        <taxon>Stieleria</taxon>
    </lineage>
</organism>
<evidence type="ECO:0000313" key="1">
    <source>
        <dbReference type="EMBL" id="QDT08524.1"/>
    </source>
</evidence>
<protein>
    <submittedName>
        <fullName evidence="1">Uncharacterized protein</fullName>
    </submittedName>
</protein>
<gene>
    <name evidence="1" type="ORF">K239x_04630</name>
</gene>
<accession>A0A517NN31</accession>
<proteinExistence type="predicted"/>
<dbReference type="Proteomes" id="UP000319817">
    <property type="component" value="Chromosome"/>
</dbReference>
<keyword evidence="2" id="KW-1185">Reference proteome</keyword>